<keyword evidence="4" id="KW-0206">Cytoskeleton</keyword>
<gene>
    <name evidence="10" type="primary">LOC113395292</name>
</gene>
<dbReference type="Gene3D" id="3.40.850.10">
    <property type="entry name" value="Kinesin motor domain"/>
    <property type="match status" value="1"/>
</dbReference>
<dbReference type="OMA" id="YELQWVK"/>
<dbReference type="PANTHER" id="PTHR47969">
    <property type="entry name" value="CHROMOSOME-ASSOCIATED KINESIN KIF4A-RELATED"/>
    <property type="match status" value="1"/>
</dbReference>
<dbReference type="SMART" id="SM00129">
    <property type="entry name" value="KISc"/>
    <property type="match status" value="1"/>
</dbReference>
<dbReference type="GO" id="GO:0005524">
    <property type="term" value="F:ATP binding"/>
    <property type="evidence" value="ECO:0007669"/>
    <property type="project" value="UniProtKB-UniRule"/>
</dbReference>
<feature type="compositionally biased region" description="Acidic residues" evidence="7">
    <location>
        <begin position="632"/>
        <end position="641"/>
    </location>
</feature>
<feature type="binding site" evidence="5">
    <location>
        <begin position="144"/>
        <end position="151"/>
    </location>
    <ligand>
        <name>ATP</name>
        <dbReference type="ChEBI" id="CHEBI:30616"/>
    </ligand>
</feature>
<feature type="coiled-coil region" evidence="6">
    <location>
        <begin position="516"/>
        <end position="600"/>
    </location>
</feature>
<dbReference type="PROSITE" id="PS50067">
    <property type="entry name" value="KINESIN_MOTOR_2"/>
    <property type="match status" value="1"/>
</dbReference>
<feature type="compositionally biased region" description="Basic residues" evidence="7">
    <location>
        <begin position="1316"/>
        <end position="1326"/>
    </location>
</feature>
<keyword evidence="3 5" id="KW-0067">ATP-binding</keyword>
<dbReference type="GO" id="GO:0008017">
    <property type="term" value="F:microtubule binding"/>
    <property type="evidence" value="ECO:0007669"/>
    <property type="project" value="InterPro"/>
</dbReference>
<keyword evidence="4" id="KW-0963">Cytoplasm</keyword>
<dbReference type="PRINTS" id="PR00380">
    <property type="entry name" value="KINESINHEAVY"/>
</dbReference>
<organism evidence="9 10">
    <name type="scientific">Vanessa tameamea</name>
    <name type="common">Kamehameha butterfly</name>
    <dbReference type="NCBI Taxonomy" id="334116"/>
    <lineage>
        <taxon>Eukaryota</taxon>
        <taxon>Metazoa</taxon>
        <taxon>Ecdysozoa</taxon>
        <taxon>Arthropoda</taxon>
        <taxon>Hexapoda</taxon>
        <taxon>Insecta</taxon>
        <taxon>Pterygota</taxon>
        <taxon>Neoptera</taxon>
        <taxon>Endopterygota</taxon>
        <taxon>Lepidoptera</taxon>
        <taxon>Glossata</taxon>
        <taxon>Ditrysia</taxon>
        <taxon>Papilionoidea</taxon>
        <taxon>Nymphalidae</taxon>
        <taxon>Nymphalinae</taxon>
        <taxon>Vanessa</taxon>
    </lineage>
</organism>
<dbReference type="GO" id="GO:0007052">
    <property type="term" value="P:mitotic spindle organization"/>
    <property type="evidence" value="ECO:0007669"/>
    <property type="project" value="TreeGrafter"/>
</dbReference>
<feature type="region of interest" description="Disordered" evidence="7">
    <location>
        <begin position="1279"/>
        <end position="1326"/>
    </location>
</feature>
<dbReference type="InterPro" id="IPR001752">
    <property type="entry name" value="Kinesin_motor_dom"/>
</dbReference>
<feature type="compositionally biased region" description="Basic and acidic residues" evidence="7">
    <location>
        <begin position="673"/>
        <end position="688"/>
    </location>
</feature>
<feature type="compositionally biased region" description="Basic and acidic residues" evidence="7">
    <location>
        <begin position="1"/>
        <end position="16"/>
    </location>
</feature>
<feature type="region of interest" description="Disordered" evidence="7">
    <location>
        <begin position="1197"/>
        <end position="1223"/>
    </location>
</feature>
<comment type="similarity">
    <text evidence="5">Belongs to the TRAFAC class myosin-kinesin ATPase superfamily. Kinesin family.</text>
</comment>
<keyword evidence="5" id="KW-0505">Motor protein</keyword>
<protein>
    <submittedName>
        <fullName evidence="10">Kinesin-like protein KIF20B</fullName>
    </submittedName>
</protein>
<evidence type="ECO:0000259" key="8">
    <source>
        <dbReference type="PROSITE" id="PS50067"/>
    </source>
</evidence>
<evidence type="ECO:0000256" key="1">
    <source>
        <dbReference type="ARBA" id="ARBA00004245"/>
    </source>
</evidence>
<dbReference type="GeneID" id="113395292"/>
<reference evidence="10" key="1">
    <citation type="submission" date="2025-08" db="UniProtKB">
        <authorList>
            <consortium name="RefSeq"/>
        </authorList>
    </citation>
    <scope>IDENTIFICATION</scope>
    <source>
        <tissue evidence="10">Whole body</tissue>
    </source>
</reference>
<evidence type="ECO:0000256" key="4">
    <source>
        <dbReference type="ARBA" id="ARBA00023212"/>
    </source>
</evidence>
<feature type="region of interest" description="Disordered" evidence="7">
    <location>
        <begin position="667"/>
        <end position="738"/>
    </location>
</feature>
<evidence type="ECO:0000256" key="6">
    <source>
        <dbReference type="SAM" id="Coils"/>
    </source>
</evidence>
<dbReference type="InterPro" id="IPR036961">
    <property type="entry name" value="Kinesin_motor_dom_sf"/>
</dbReference>
<sequence length="1326" mass="149961">MFDSRCSENEVSRRDIPSFIEPRPPLISNPFMRPRPQKGTNLLELFEEDSDCEEPELVQVYLRLKPCNTASNLYEVRSDRCLITSLDTTTAGHGRRTQHNVSKMYTFSQIFGADSSQKEIFEHVVKENLQKLPEGNSFTLLTYGASGSGKTYTLMGTVASPGLVPRSLEYVFKIVEAAQRPLFKPSESGADKLSHAEQEYELQWVKRLRQVSAPSRDKYRRMSAQLFGDLTYSNLNLSNRNRHYLWVSFIEIYNEGIYDLLAPGDRRNAPKLAIREDSSGNVYVKGATQTFVRSGEEAYDIMVAGKHNLQVAATGIHAQSSRSHCIFTITMLTETPEGVGAACVRLCDLAGCERAARTRNTGARMHESRAINSSLHVLERCLRTLRRKRGTARAALVPYRESKLTRLLGAGLSGARGEAVSMVVTLNPSREYAHETRHVLQLAAVARDIQINNTLSDYPSTLESSTQDSSFNYNSEVIKLRTENERLHFELVQAQTRNRELSAHMEQRQASAADTMRELVEEAKEISRQYYEAQMQALRVEMDEMAEEYENKLSSVKHTSSSDTPSKILQNKITQLMTEIAILEENLTAERLARARAEEEVQHLRACIDERDEKADDQNPSNEDVMSVTDSDNTDEEEDPCNESLEPTFRKEDINRSRMLRQSFVNHTSFNSEHSEDVSDLDKTGDTLKEEDEGNESRDNDCTYETSKDISVNRADSGCINDPMSESSDTLPDSKELQEVKKSSRSTYFIEDKVNCMKDIPSTASSFSRATFSMSSADNSVSECSKDSDDQYDVKKSLGSDILAKSDDILLETVPDDALELNKKSGIFINKIISCNKKSCDGNNSLAQFESLELAANAFNSDMDQNVDDKYYSDFKVVNEKRNYFDEESTILSPKTPATVVKSKDKKIYFNNIDIIRSNKKHIEIEGKNQTDDYRSPPIVKDEVANDFEPTMIKKLLGESIARQAEGISSVHKLRLTKKYDSIDMFEGLDSPQAINEVKKKETVKNITNPVEGHVMDDKAPLGAETQIKVERKSETEIKEESAISEPSLVDEIIETLPEKLKVQEASSDITEADDKIVSKEVSLLINQEKAPGFAVNDESQLQINDTKVDNTIEEFENIYKDVSAPRDTEFDLLISQNVQDTTADTNTNNDITSEADELKYNLRHKSKIEKLKNENKRGKNKNTDEEVIMESLSKCESKPKPTKRNLRLRRRKNASEEEAGLQKENKLKDIVNLQTEFSDVTMDIPAAIKHSKDIPSPERMADDENQPPMFGIQSCPAKSITRSRRKLFTPRAEPLEESLNQTGDSNERVYVPRPSYHRPRARRKL</sequence>
<evidence type="ECO:0000313" key="10">
    <source>
        <dbReference type="RefSeq" id="XP_026488646.2"/>
    </source>
</evidence>
<evidence type="ECO:0000256" key="5">
    <source>
        <dbReference type="PROSITE-ProRule" id="PRU00283"/>
    </source>
</evidence>
<dbReference type="InterPro" id="IPR027640">
    <property type="entry name" value="Kinesin-like_fam"/>
</dbReference>
<evidence type="ECO:0000256" key="7">
    <source>
        <dbReference type="SAM" id="MobiDB-lite"/>
    </source>
</evidence>
<dbReference type="GO" id="GO:0003777">
    <property type="term" value="F:microtubule motor activity"/>
    <property type="evidence" value="ECO:0007669"/>
    <property type="project" value="InterPro"/>
</dbReference>
<dbReference type="GO" id="GO:0005875">
    <property type="term" value="C:microtubule associated complex"/>
    <property type="evidence" value="ECO:0007669"/>
    <property type="project" value="TreeGrafter"/>
</dbReference>
<keyword evidence="6" id="KW-0175">Coiled coil</keyword>
<feature type="region of interest" description="Disordered" evidence="7">
    <location>
        <begin position="1"/>
        <end position="34"/>
    </location>
</feature>
<feature type="region of interest" description="Disordered" evidence="7">
    <location>
        <begin position="609"/>
        <end position="654"/>
    </location>
</feature>
<feature type="domain" description="Kinesin motor" evidence="8">
    <location>
        <begin position="57"/>
        <end position="449"/>
    </location>
</feature>
<keyword evidence="9" id="KW-1185">Reference proteome</keyword>
<keyword evidence="2 5" id="KW-0547">Nucleotide-binding</keyword>
<evidence type="ECO:0000313" key="9">
    <source>
        <dbReference type="Proteomes" id="UP001652626"/>
    </source>
</evidence>
<dbReference type="Pfam" id="PF00225">
    <property type="entry name" value="Kinesin"/>
    <property type="match status" value="1"/>
</dbReference>
<dbReference type="InterPro" id="IPR027417">
    <property type="entry name" value="P-loop_NTPase"/>
</dbReference>
<evidence type="ECO:0000256" key="2">
    <source>
        <dbReference type="ARBA" id="ARBA00022741"/>
    </source>
</evidence>
<dbReference type="RefSeq" id="XP_026488646.2">
    <property type="nucleotide sequence ID" value="XM_026632861.2"/>
</dbReference>
<dbReference type="GO" id="GO:0007018">
    <property type="term" value="P:microtubule-based movement"/>
    <property type="evidence" value="ECO:0007669"/>
    <property type="project" value="InterPro"/>
</dbReference>
<dbReference type="OrthoDB" id="123929at2759"/>
<dbReference type="Proteomes" id="UP001652626">
    <property type="component" value="Chromosome 11"/>
</dbReference>
<comment type="subcellular location">
    <subcellularLocation>
        <location evidence="1">Cytoplasm</location>
        <location evidence="1">Cytoskeleton</location>
    </subcellularLocation>
</comment>
<name>A0A8B8HY37_VANTA</name>
<feature type="compositionally biased region" description="Polar residues" evidence="7">
    <location>
        <begin position="618"/>
        <end position="631"/>
    </location>
</feature>
<dbReference type="PANTHER" id="PTHR47969:SF29">
    <property type="entry name" value="KINESIN-LIKE PROTEIN"/>
    <property type="match status" value="1"/>
</dbReference>
<dbReference type="SUPFAM" id="SSF52540">
    <property type="entry name" value="P-loop containing nucleoside triphosphate hydrolases"/>
    <property type="match status" value="1"/>
</dbReference>
<dbReference type="GO" id="GO:0051231">
    <property type="term" value="P:spindle elongation"/>
    <property type="evidence" value="ECO:0007669"/>
    <property type="project" value="TreeGrafter"/>
</dbReference>
<accession>A0A8B8HY37</accession>
<proteinExistence type="inferred from homology"/>
<evidence type="ECO:0000256" key="3">
    <source>
        <dbReference type="ARBA" id="ARBA00022840"/>
    </source>
</evidence>
<feature type="compositionally biased region" description="Basic residues" evidence="7">
    <location>
        <begin position="1201"/>
        <end position="1213"/>
    </location>
</feature>